<evidence type="ECO:0000313" key="2">
    <source>
        <dbReference type="Proteomes" id="UP001180487"/>
    </source>
</evidence>
<evidence type="ECO:0008006" key="3">
    <source>
        <dbReference type="Google" id="ProtNLM"/>
    </source>
</evidence>
<dbReference type="Proteomes" id="UP001180487">
    <property type="component" value="Unassembled WGS sequence"/>
</dbReference>
<sequence>MQGTVEAWGVDWSQPWLQPLRALGEPATLRLQQGQSVAATLHAAGSAPVRFVPQADLPPGEPYERYIHQTRCVPTRDNLHDFFNGLCWLQFPQTKTRLNQLQAAEIAAAGVQPLRGPVRDALTVFDENAAFLLAPPPLWDALRARDWRRLFVTLRPLWSEAQLLLFGHALLEKLVYPRKPIVAHVYCAPAAIYSVANLDAEVAAQLSAAGLAGKPFAPLPVLGVPGWWAENAEPAFYADAEVFRPPRQIA</sequence>
<dbReference type="RefSeq" id="WP_310376536.1">
    <property type="nucleotide sequence ID" value="NZ_JAVDXT010000005.1"/>
</dbReference>
<name>A0ABU2CEF0_9BURK</name>
<gene>
    <name evidence="1" type="ORF">J2X19_004405</name>
</gene>
<accession>A0ABU2CEF0</accession>
<keyword evidence="2" id="KW-1185">Reference proteome</keyword>
<evidence type="ECO:0000313" key="1">
    <source>
        <dbReference type="EMBL" id="MDR7379709.1"/>
    </source>
</evidence>
<dbReference type="InterPro" id="IPR021390">
    <property type="entry name" value="DUF3025"/>
</dbReference>
<reference evidence="1 2" key="1">
    <citation type="submission" date="2023-07" db="EMBL/GenBank/DDBJ databases">
        <title>Sorghum-associated microbial communities from plants grown in Nebraska, USA.</title>
        <authorList>
            <person name="Schachtman D."/>
        </authorList>
    </citation>
    <scope>NUCLEOTIDE SEQUENCE [LARGE SCALE GENOMIC DNA]</scope>
    <source>
        <strain evidence="1 2">BE313</strain>
    </source>
</reference>
<proteinExistence type="predicted"/>
<dbReference type="Pfam" id="PF11227">
    <property type="entry name" value="DUF3025"/>
    <property type="match status" value="1"/>
</dbReference>
<dbReference type="EMBL" id="JAVDXT010000005">
    <property type="protein sequence ID" value="MDR7379709.1"/>
    <property type="molecule type" value="Genomic_DNA"/>
</dbReference>
<protein>
    <recommendedName>
        <fullName evidence="3">Transmembrane protein</fullName>
    </recommendedName>
</protein>
<comment type="caution">
    <text evidence="1">The sequence shown here is derived from an EMBL/GenBank/DDBJ whole genome shotgun (WGS) entry which is preliminary data.</text>
</comment>
<organism evidence="1 2">
    <name type="scientific">Rhodoferax ferrireducens</name>
    <dbReference type="NCBI Taxonomy" id="192843"/>
    <lineage>
        <taxon>Bacteria</taxon>
        <taxon>Pseudomonadati</taxon>
        <taxon>Pseudomonadota</taxon>
        <taxon>Betaproteobacteria</taxon>
        <taxon>Burkholderiales</taxon>
        <taxon>Comamonadaceae</taxon>
        <taxon>Rhodoferax</taxon>
    </lineage>
</organism>